<comment type="similarity">
    <text evidence="1">Belongs to the cycloisomerase 2 family.</text>
</comment>
<dbReference type="Gene3D" id="2.60.40.10">
    <property type="entry name" value="Immunoglobulins"/>
    <property type="match status" value="6"/>
</dbReference>
<dbReference type="Pfam" id="PF00041">
    <property type="entry name" value="fn3"/>
    <property type="match status" value="1"/>
</dbReference>
<dbReference type="InterPro" id="IPR007110">
    <property type="entry name" value="Ig-like_dom"/>
</dbReference>
<keyword evidence="3" id="KW-0732">Signal</keyword>
<dbReference type="CDD" id="cd14948">
    <property type="entry name" value="BACON"/>
    <property type="match status" value="2"/>
</dbReference>
<evidence type="ECO:0000313" key="7">
    <source>
        <dbReference type="Proteomes" id="UP000622317"/>
    </source>
</evidence>
<dbReference type="PROSITE" id="PS50835">
    <property type="entry name" value="IG_LIKE"/>
    <property type="match status" value="1"/>
</dbReference>
<keyword evidence="7" id="KW-1185">Reference proteome</keyword>
<keyword evidence="2" id="KW-0313">Glucose metabolism</keyword>
<feature type="domain" description="Fibronectin type-III" evidence="5">
    <location>
        <begin position="507"/>
        <end position="596"/>
    </location>
</feature>
<dbReference type="EMBL" id="JACYFG010000007">
    <property type="protein sequence ID" value="MBD5779389.1"/>
    <property type="molecule type" value="Genomic_DNA"/>
</dbReference>
<evidence type="ECO:0000256" key="2">
    <source>
        <dbReference type="ARBA" id="ARBA00022526"/>
    </source>
</evidence>
<dbReference type="InterPro" id="IPR024361">
    <property type="entry name" value="BACON"/>
</dbReference>
<dbReference type="SUPFAM" id="SSF75011">
    <property type="entry name" value="3-carboxy-cis,cis-mucoante lactonizing enzyme"/>
    <property type="match status" value="1"/>
</dbReference>
<accession>A0A927F7P2</accession>
<reference evidence="6" key="1">
    <citation type="submission" date="2020-09" db="EMBL/GenBank/DDBJ databases">
        <title>Pelagicoccus enzymogenes sp. nov. with an EPS production, isolated from marine sediment.</title>
        <authorList>
            <person name="Feng X."/>
        </authorList>
    </citation>
    <scope>NUCLEOTIDE SEQUENCE</scope>
    <source>
        <strain evidence="6">NFK12</strain>
    </source>
</reference>
<dbReference type="CDD" id="cd00063">
    <property type="entry name" value="FN3"/>
    <property type="match status" value="2"/>
</dbReference>
<evidence type="ECO:0000313" key="6">
    <source>
        <dbReference type="EMBL" id="MBD5779389.1"/>
    </source>
</evidence>
<organism evidence="6 7">
    <name type="scientific">Pelagicoccus enzymogenes</name>
    <dbReference type="NCBI Taxonomy" id="2773457"/>
    <lineage>
        <taxon>Bacteria</taxon>
        <taxon>Pseudomonadati</taxon>
        <taxon>Verrucomicrobiota</taxon>
        <taxon>Opitutia</taxon>
        <taxon>Puniceicoccales</taxon>
        <taxon>Pelagicoccaceae</taxon>
        <taxon>Pelagicoccus</taxon>
    </lineage>
</organism>
<dbReference type="InterPro" id="IPR019405">
    <property type="entry name" value="Lactonase_7-beta_prop"/>
</dbReference>
<gene>
    <name evidence="6" type="ORF">IEN85_07770</name>
</gene>
<dbReference type="InterPro" id="IPR036116">
    <property type="entry name" value="FN3_sf"/>
</dbReference>
<feature type="domain" description="Fibronectin type-III" evidence="5">
    <location>
        <begin position="600"/>
        <end position="691"/>
    </location>
</feature>
<dbReference type="SUPFAM" id="SSF48726">
    <property type="entry name" value="Immunoglobulin"/>
    <property type="match status" value="1"/>
</dbReference>
<name>A0A927F7P2_9BACT</name>
<dbReference type="InterPro" id="IPR013783">
    <property type="entry name" value="Ig-like_fold"/>
</dbReference>
<dbReference type="SUPFAM" id="SSF63825">
    <property type="entry name" value="YWTD domain"/>
    <property type="match status" value="1"/>
</dbReference>
<dbReference type="SUPFAM" id="SSF49265">
    <property type="entry name" value="Fibronectin type III"/>
    <property type="match status" value="1"/>
</dbReference>
<dbReference type="SMART" id="SM00060">
    <property type="entry name" value="FN3"/>
    <property type="match status" value="2"/>
</dbReference>
<feature type="chain" id="PRO_5037183334" evidence="3">
    <location>
        <begin position="18"/>
        <end position="1289"/>
    </location>
</feature>
<dbReference type="Proteomes" id="UP000622317">
    <property type="component" value="Unassembled WGS sequence"/>
</dbReference>
<dbReference type="PANTHER" id="PTHR30344:SF1">
    <property type="entry name" value="6-PHOSPHOGLUCONOLACTONASE"/>
    <property type="match status" value="1"/>
</dbReference>
<feature type="domain" description="Ig-like" evidence="4">
    <location>
        <begin position="418"/>
        <end position="498"/>
    </location>
</feature>
<sequence length="1289" mass="137268">MIRTLPSCLHWFRPAFALFWGIIAVASLCAQDSGDEGDEPVVEVIKQLVFIEQHLHEVGVKDGLKQPYDVKVTPDGGHVYVASFGTSEISYFSRDEESGELGYSGVITQADLGENALGGVRSLVMSPDGEFVYSVAMISNSLASFDRDAETGALSLIDAIYDTDGGVDGLDGPRSIVMSPDGKNLYVAAYDESKISVFSRNAVTGTASFLGVYEEGDQGVVELSSPHALAMSSDGKNLYVALHSNEIIVFSRDVSSGLLTYHSRLSYLTSESNKTSIRALALSPDGKFAYVASWNNDAITVFSRDTETGALTMKSDVFDGSSGVQNLDGPHAISVSSDGAYVYVAVSSSDSVTSFERNATTGALTYYQSLVSGPDDDWNLNGPLSIGTSPDGEHVYLGAGSTPHSLLTFRREVLVDPPEFVVQPVEQSIEEGETVAFYALAQGVDLSYQWLRDGTEIDGETLPVLTIPDVGPGDDGSTFSIQVSNPGGVLTSAAVGLTVLPPVVVNAPLDLTALDISSSSARLVWTDESDNETSFEIQRRVPGGEFAGLVTVLENQTQYDDTSLAASTTYIYRVRARKGDNVSLWSNDAVIESFDDTPQSPVNLAVLEQTYNKVSLRWSDRSAVEDGFRVERRLDEAGATWASVATIDKNVTTFVDRSVEALSTYAYRVQAYNESGDSDYTNSVVAITSEIPVEAISPISRSITRDAKSGYAIGVTSSKDWEALSQAPWLIVTSPTSGQGTGNQGVVYRALLNESQNERTGKIVVGGLEHTVVQAGSPPFMRISPSRTQVDASGGAKVVDIESNVDWTASEDADWLAISSAATGADYGSIVLSIDENDSFDSRTAEISINERTHVVEQAGKIPTLDISATKTQFDRDGGTGSVSVSSNIDWQASVSVSWISLTGAAGGSGDGTVGFSVEANDTAEIRTADILVNEKAISVTQDPPLESDVLEPEWVRVEVGPLGVELEWLDLSDDELGFRLRRKVVVAERVFDVADVPAGTTTYFDRDAPRGKRVEYTLVSYDAIGESDEVKTTSELIPSANFTSVALHVEASGDTKAFESKIPLAGDGEIVLERNASGGRFSEMSFGALYPVARYSLNSDECEFELLGEGQPEDWNAYFLFDEARPGGGFDLSERHLLHAAASVDGSSAFPRGARVMGQLLAEDSAIVVGFEVGGAIELPVLLQGAGSSIDAGYVTSRADDLELGLYEISEAGELSLLASNDDWGSATNDATITLEDAVSQTGAVGTLSTSGGEARILRMLGAGKYVAVLRSNSGSIGTAMLEVYDAR</sequence>
<dbReference type="Pfam" id="PF19190">
    <property type="entry name" value="BACON_2"/>
    <property type="match status" value="3"/>
</dbReference>
<dbReference type="InterPro" id="IPR015943">
    <property type="entry name" value="WD40/YVTN_repeat-like_dom_sf"/>
</dbReference>
<dbReference type="RefSeq" id="WP_191616516.1">
    <property type="nucleotide sequence ID" value="NZ_JACYFG010000007.1"/>
</dbReference>
<dbReference type="InterPro" id="IPR050282">
    <property type="entry name" value="Cycloisomerase_2"/>
</dbReference>
<evidence type="ECO:0000259" key="4">
    <source>
        <dbReference type="PROSITE" id="PS50835"/>
    </source>
</evidence>
<protein>
    <submittedName>
        <fullName evidence="6">Beta-propeller fold lactonase family protein</fullName>
    </submittedName>
</protein>
<dbReference type="Pfam" id="PF10282">
    <property type="entry name" value="Lactonase"/>
    <property type="match status" value="2"/>
</dbReference>
<dbReference type="InterPro" id="IPR003961">
    <property type="entry name" value="FN3_dom"/>
</dbReference>
<keyword evidence="2" id="KW-0119">Carbohydrate metabolism</keyword>
<proteinExistence type="inferred from homology"/>
<evidence type="ECO:0000259" key="5">
    <source>
        <dbReference type="PROSITE" id="PS50853"/>
    </source>
</evidence>
<dbReference type="PROSITE" id="PS50853">
    <property type="entry name" value="FN3"/>
    <property type="match status" value="2"/>
</dbReference>
<dbReference type="InterPro" id="IPR036179">
    <property type="entry name" value="Ig-like_dom_sf"/>
</dbReference>
<evidence type="ECO:0000256" key="1">
    <source>
        <dbReference type="ARBA" id="ARBA00005564"/>
    </source>
</evidence>
<dbReference type="GO" id="GO:0017057">
    <property type="term" value="F:6-phosphogluconolactonase activity"/>
    <property type="evidence" value="ECO:0007669"/>
    <property type="project" value="TreeGrafter"/>
</dbReference>
<feature type="signal peptide" evidence="3">
    <location>
        <begin position="1"/>
        <end position="17"/>
    </location>
</feature>
<dbReference type="GO" id="GO:0006006">
    <property type="term" value="P:glucose metabolic process"/>
    <property type="evidence" value="ECO:0007669"/>
    <property type="project" value="UniProtKB-KW"/>
</dbReference>
<dbReference type="Gene3D" id="2.130.10.10">
    <property type="entry name" value="YVTN repeat-like/Quinoprotein amine dehydrogenase"/>
    <property type="match status" value="3"/>
</dbReference>
<dbReference type="PANTHER" id="PTHR30344">
    <property type="entry name" value="6-PHOSPHOGLUCONOLACTONASE-RELATED"/>
    <property type="match status" value="1"/>
</dbReference>
<evidence type="ECO:0000256" key="3">
    <source>
        <dbReference type="SAM" id="SignalP"/>
    </source>
</evidence>
<comment type="caution">
    <text evidence="6">The sequence shown here is derived from an EMBL/GenBank/DDBJ whole genome shotgun (WGS) entry which is preliminary data.</text>
</comment>